<keyword evidence="1" id="KW-0472">Membrane</keyword>
<evidence type="ECO:0000256" key="1">
    <source>
        <dbReference type="SAM" id="Phobius"/>
    </source>
</evidence>
<proteinExistence type="predicted"/>
<reference evidence="2" key="1">
    <citation type="journal article" date="2015" name="Nature">
        <title>Complex archaea that bridge the gap between prokaryotes and eukaryotes.</title>
        <authorList>
            <person name="Spang A."/>
            <person name="Saw J.H."/>
            <person name="Jorgensen S.L."/>
            <person name="Zaremba-Niedzwiedzka K."/>
            <person name="Martijn J."/>
            <person name="Lind A.E."/>
            <person name="van Eijk R."/>
            <person name="Schleper C."/>
            <person name="Guy L."/>
            <person name="Ettema T.J."/>
        </authorList>
    </citation>
    <scope>NUCLEOTIDE SEQUENCE</scope>
</reference>
<organism evidence="2">
    <name type="scientific">marine sediment metagenome</name>
    <dbReference type="NCBI Taxonomy" id="412755"/>
    <lineage>
        <taxon>unclassified sequences</taxon>
        <taxon>metagenomes</taxon>
        <taxon>ecological metagenomes</taxon>
    </lineage>
</organism>
<accession>A0A0F9NGA4</accession>
<comment type="caution">
    <text evidence="2">The sequence shown here is derived from an EMBL/GenBank/DDBJ whole genome shotgun (WGS) entry which is preliminary data.</text>
</comment>
<keyword evidence="1" id="KW-1133">Transmembrane helix</keyword>
<gene>
    <name evidence="2" type="ORF">LCGC14_0970540</name>
</gene>
<evidence type="ECO:0000313" key="2">
    <source>
        <dbReference type="EMBL" id="KKN16974.1"/>
    </source>
</evidence>
<protein>
    <submittedName>
        <fullName evidence="2">Uncharacterized protein</fullName>
    </submittedName>
</protein>
<feature type="transmembrane region" description="Helical" evidence="1">
    <location>
        <begin position="15"/>
        <end position="43"/>
    </location>
</feature>
<keyword evidence="1" id="KW-0812">Transmembrane</keyword>
<name>A0A0F9NGA4_9ZZZZ</name>
<dbReference type="AlphaFoldDB" id="A0A0F9NGA4"/>
<dbReference type="EMBL" id="LAZR01003567">
    <property type="protein sequence ID" value="KKN16974.1"/>
    <property type="molecule type" value="Genomic_DNA"/>
</dbReference>
<sequence>MIWLYDLFQTIQHHILMLVGILATLFLLYTVAFAIYCVVYAFVQVMIIERFRAWRQE</sequence>